<comment type="caution">
    <text evidence="12">The sequence shown here is derived from an EMBL/GenBank/DDBJ whole genome shotgun (WGS) entry which is preliminary data.</text>
</comment>
<comment type="similarity">
    <text evidence="1">Belongs to the class-II aminoacyl-tRNA synthetase family.</text>
</comment>
<dbReference type="AlphaFoldDB" id="A0A2H0KG39"/>
<keyword evidence="6" id="KW-0648">Protein biosynthesis</keyword>
<dbReference type="EMBL" id="PCVI01000027">
    <property type="protein sequence ID" value="PIQ70206.1"/>
    <property type="molecule type" value="Genomic_DNA"/>
</dbReference>
<feature type="domain" description="Anticodon-binding" evidence="10">
    <location>
        <begin position="132"/>
        <end position="222"/>
    </location>
</feature>
<dbReference type="SUPFAM" id="SSF52954">
    <property type="entry name" value="Class II aaRS ABD-related"/>
    <property type="match status" value="1"/>
</dbReference>
<reference evidence="12 13" key="1">
    <citation type="submission" date="2017-09" db="EMBL/GenBank/DDBJ databases">
        <title>Depth-based differentiation of microbial function through sediment-hosted aquifers and enrichment of novel symbionts in the deep terrestrial subsurface.</title>
        <authorList>
            <person name="Probst A.J."/>
            <person name="Ladd B."/>
            <person name="Jarett J.K."/>
            <person name="Geller-Mcgrath D.E."/>
            <person name="Sieber C.M."/>
            <person name="Emerson J.B."/>
            <person name="Anantharaman K."/>
            <person name="Thomas B.C."/>
            <person name="Malmstrom R."/>
            <person name="Stieglmeier M."/>
            <person name="Klingl A."/>
            <person name="Woyke T."/>
            <person name="Ryan C.M."/>
            <person name="Banfield J.F."/>
        </authorList>
    </citation>
    <scope>NUCLEOTIDE SEQUENCE [LARGE SCALE GENOMIC DNA]</scope>
    <source>
        <strain evidence="12">CG11_big_fil_rev_8_21_14_0_20_40_12</strain>
    </source>
</reference>
<dbReference type="InterPro" id="IPR036621">
    <property type="entry name" value="Anticodon-bd_dom_sf"/>
</dbReference>
<evidence type="ECO:0000256" key="1">
    <source>
        <dbReference type="ARBA" id="ARBA00008226"/>
    </source>
</evidence>
<evidence type="ECO:0000259" key="11">
    <source>
        <dbReference type="Pfam" id="PF13393"/>
    </source>
</evidence>
<dbReference type="PANTHER" id="PTHR43707">
    <property type="entry name" value="HISTIDYL-TRNA SYNTHETASE"/>
    <property type="match status" value="1"/>
</dbReference>
<dbReference type="Proteomes" id="UP000231371">
    <property type="component" value="Unassembled WGS sequence"/>
</dbReference>
<evidence type="ECO:0000256" key="9">
    <source>
        <dbReference type="ARBA" id="ARBA00047639"/>
    </source>
</evidence>
<sequence>EDFIEMGQENGLSEDQTKAILQILEEKNAYLDSPWLVKIFDLLKKYGVSEYVEYDPGIVRGLEYYTRTVFEGWDVKGEFRAIWGGGRYDNLVADVGGKQKIPGVGFAMGDMVIAEVLKANNKYPTLLINKTQVLVTVFSPELYDKSLKIANVLREENINAETFLDPTAKIDKQLKYADKKGIPYVIIIGPVEAEQTLVVLKNLRTREQITILQADLVKKIKQTS</sequence>
<evidence type="ECO:0000256" key="5">
    <source>
        <dbReference type="ARBA" id="ARBA00022840"/>
    </source>
</evidence>
<evidence type="ECO:0000313" key="13">
    <source>
        <dbReference type="Proteomes" id="UP000231371"/>
    </source>
</evidence>
<keyword evidence="5" id="KW-0067">ATP-binding</keyword>
<name>A0A2H0KG39_9BACT</name>
<protein>
    <recommendedName>
        <fullName evidence="2">histidine--tRNA ligase</fullName>
        <ecNumber evidence="2">6.1.1.21</ecNumber>
    </recommendedName>
    <alternativeName>
        <fullName evidence="8">Histidyl-tRNA synthetase</fullName>
    </alternativeName>
</protein>
<dbReference type="InterPro" id="IPR004154">
    <property type="entry name" value="Anticodon-bd"/>
</dbReference>
<dbReference type="Gene3D" id="3.40.50.800">
    <property type="entry name" value="Anticodon-binding domain"/>
    <property type="match status" value="1"/>
</dbReference>
<dbReference type="GO" id="GO:0005737">
    <property type="term" value="C:cytoplasm"/>
    <property type="evidence" value="ECO:0007669"/>
    <property type="project" value="InterPro"/>
</dbReference>
<proteinExistence type="inferred from homology"/>
<dbReference type="EC" id="6.1.1.21" evidence="2"/>
<gene>
    <name evidence="12" type="ORF">COV89_01765</name>
</gene>
<evidence type="ECO:0000256" key="8">
    <source>
        <dbReference type="ARBA" id="ARBA00030619"/>
    </source>
</evidence>
<dbReference type="Pfam" id="PF03129">
    <property type="entry name" value="HGTP_anticodon"/>
    <property type="match status" value="1"/>
</dbReference>
<evidence type="ECO:0000259" key="10">
    <source>
        <dbReference type="Pfam" id="PF03129"/>
    </source>
</evidence>
<dbReference type="InterPro" id="IPR004516">
    <property type="entry name" value="HisRS/HisZ"/>
</dbReference>
<dbReference type="GO" id="GO:0004821">
    <property type="term" value="F:histidine-tRNA ligase activity"/>
    <property type="evidence" value="ECO:0007669"/>
    <property type="project" value="UniProtKB-EC"/>
</dbReference>
<dbReference type="GO" id="GO:0005524">
    <property type="term" value="F:ATP binding"/>
    <property type="evidence" value="ECO:0007669"/>
    <property type="project" value="UniProtKB-KW"/>
</dbReference>
<dbReference type="InterPro" id="IPR033656">
    <property type="entry name" value="HisRS_anticodon"/>
</dbReference>
<organism evidence="12 13">
    <name type="scientific">Candidatus Shapirobacteria bacterium CG11_big_fil_rev_8_21_14_0_20_40_12</name>
    <dbReference type="NCBI Taxonomy" id="1974889"/>
    <lineage>
        <taxon>Bacteria</taxon>
        <taxon>Candidatus Shapironibacteriota</taxon>
    </lineage>
</organism>
<evidence type="ECO:0000256" key="2">
    <source>
        <dbReference type="ARBA" id="ARBA00012815"/>
    </source>
</evidence>
<feature type="non-terminal residue" evidence="12">
    <location>
        <position position="1"/>
    </location>
</feature>
<evidence type="ECO:0000313" key="12">
    <source>
        <dbReference type="EMBL" id="PIQ70206.1"/>
    </source>
</evidence>
<dbReference type="InterPro" id="IPR045864">
    <property type="entry name" value="aa-tRNA-synth_II/BPL/LPL"/>
</dbReference>
<dbReference type="PANTHER" id="PTHR43707:SF1">
    <property type="entry name" value="HISTIDINE--TRNA LIGASE, MITOCHONDRIAL-RELATED"/>
    <property type="match status" value="1"/>
</dbReference>
<dbReference type="FunFam" id="3.40.50.800:FF:000012">
    <property type="entry name" value="Histidine--tRNA ligase, cytoplasmic"/>
    <property type="match status" value="1"/>
</dbReference>
<feature type="domain" description="Class II Histidinyl-tRNA synthetase (HisRS)-like catalytic core" evidence="11">
    <location>
        <begin position="36"/>
        <end position="108"/>
    </location>
</feature>
<evidence type="ECO:0000256" key="7">
    <source>
        <dbReference type="ARBA" id="ARBA00023146"/>
    </source>
</evidence>
<keyword evidence="4" id="KW-0547">Nucleotide-binding</keyword>
<accession>A0A2H0KG39</accession>
<dbReference type="SUPFAM" id="SSF55681">
    <property type="entry name" value="Class II aaRS and biotin synthetases"/>
    <property type="match status" value="1"/>
</dbReference>
<dbReference type="Gene3D" id="3.30.930.10">
    <property type="entry name" value="Bira Bifunctional Protein, Domain 2"/>
    <property type="match status" value="1"/>
</dbReference>
<evidence type="ECO:0000256" key="4">
    <source>
        <dbReference type="ARBA" id="ARBA00022741"/>
    </source>
</evidence>
<dbReference type="Pfam" id="PF13393">
    <property type="entry name" value="tRNA-synt_His"/>
    <property type="match status" value="1"/>
</dbReference>
<comment type="catalytic activity">
    <reaction evidence="9">
        <text>tRNA(His) + L-histidine + ATP = L-histidyl-tRNA(His) + AMP + diphosphate + H(+)</text>
        <dbReference type="Rhea" id="RHEA:17313"/>
        <dbReference type="Rhea" id="RHEA-COMP:9665"/>
        <dbReference type="Rhea" id="RHEA-COMP:9689"/>
        <dbReference type="ChEBI" id="CHEBI:15378"/>
        <dbReference type="ChEBI" id="CHEBI:30616"/>
        <dbReference type="ChEBI" id="CHEBI:33019"/>
        <dbReference type="ChEBI" id="CHEBI:57595"/>
        <dbReference type="ChEBI" id="CHEBI:78442"/>
        <dbReference type="ChEBI" id="CHEBI:78527"/>
        <dbReference type="ChEBI" id="CHEBI:456215"/>
        <dbReference type="EC" id="6.1.1.21"/>
    </reaction>
</comment>
<evidence type="ECO:0000256" key="6">
    <source>
        <dbReference type="ARBA" id="ARBA00022917"/>
    </source>
</evidence>
<keyword evidence="3" id="KW-0436">Ligase</keyword>
<keyword evidence="7" id="KW-0030">Aminoacyl-tRNA synthetase</keyword>
<dbReference type="InterPro" id="IPR041715">
    <property type="entry name" value="HisRS-like_core"/>
</dbReference>
<dbReference type="GO" id="GO:0006427">
    <property type="term" value="P:histidyl-tRNA aminoacylation"/>
    <property type="evidence" value="ECO:0007669"/>
    <property type="project" value="TreeGrafter"/>
</dbReference>
<dbReference type="CDD" id="cd00859">
    <property type="entry name" value="HisRS_anticodon"/>
    <property type="match status" value="1"/>
</dbReference>
<evidence type="ECO:0000256" key="3">
    <source>
        <dbReference type="ARBA" id="ARBA00022598"/>
    </source>
</evidence>